<organism evidence="5 6">
    <name type="scientific">Pleurodeles waltl</name>
    <name type="common">Iberian ribbed newt</name>
    <dbReference type="NCBI Taxonomy" id="8319"/>
    <lineage>
        <taxon>Eukaryota</taxon>
        <taxon>Metazoa</taxon>
        <taxon>Chordata</taxon>
        <taxon>Craniata</taxon>
        <taxon>Vertebrata</taxon>
        <taxon>Euteleostomi</taxon>
        <taxon>Amphibia</taxon>
        <taxon>Batrachia</taxon>
        <taxon>Caudata</taxon>
        <taxon>Salamandroidea</taxon>
        <taxon>Salamandridae</taxon>
        <taxon>Pleurodelinae</taxon>
        <taxon>Pleurodeles</taxon>
    </lineage>
</organism>
<keyword evidence="3" id="KW-0808">Transferase</keyword>
<evidence type="ECO:0000313" key="6">
    <source>
        <dbReference type="Proteomes" id="UP001066276"/>
    </source>
</evidence>
<dbReference type="SUPFAM" id="SSF53335">
    <property type="entry name" value="S-adenosyl-L-methionine-dependent methyltransferases"/>
    <property type="match status" value="1"/>
</dbReference>
<dbReference type="Gene3D" id="3.40.50.150">
    <property type="entry name" value="Vaccinia Virus protein VP39"/>
    <property type="match status" value="1"/>
</dbReference>
<dbReference type="PROSITE" id="PS51681">
    <property type="entry name" value="SAM_MT_NNMT_PNMT_TEMT"/>
    <property type="match status" value="1"/>
</dbReference>
<keyword evidence="4" id="KW-0949">S-adenosyl-L-methionine</keyword>
<comment type="similarity">
    <text evidence="1">Belongs to the class I-like SAM-binding methyltransferase superfamily. NNMT/PNMT/TEMT family.</text>
</comment>
<protein>
    <recommendedName>
        <fullName evidence="7">Nicotinamide N-methyltransferase-like</fullName>
    </recommendedName>
</protein>
<dbReference type="Proteomes" id="UP001066276">
    <property type="component" value="Chromosome 2_1"/>
</dbReference>
<dbReference type="AlphaFoldDB" id="A0AAV7V4I3"/>
<dbReference type="InterPro" id="IPR000940">
    <property type="entry name" value="NNMT_TEMT_trans"/>
</dbReference>
<evidence type="ECO:0000313" key="5">
    <source>
        <dbReference type="EMBL" id="KAJ1196355.1"/>
    </source>
</evidence>
<dbReference type="EMBL" id="JANPWB010000003">
    <property type="protein sequence ID" value="KAJ1196355.1"/>
    <property type="molecule type" value="Genomic_DNA"/>
</dbReference>
<keyword evidence="2" id="KW-0489">Methyltransferase</keyword>
<evidence type="ECO:0000256" key="3">
    <source>
        <dbReference type="ARBA" id="ARBA00022679"/>
    </source>
</evidence>
<reference evidence="5" key="1">
    <citation type="journal article" date="2022" name="bioRxiv">
        <title>Sequencing and chromosome-scale assembly of the giantPleurodeles waltlgenome.</title>
        <authorList>
            <person name="Brown T."/>
            <person name="Elewa A."/>
            <person name="Iarovenko S."/>
            <person name="Subramanian E."/>
            <person name="Araus A.J."/>
            <person name="Petzold A."/>
            <person name="Susuki M."/>
            <person name="Suzuki K.-i.T."/>
            <person name="Hayashi T."/>
            <person name="Toyoda A."/>
            <person name="Oliveira C."/>
            <person name="Osipova E."/>
            <person name="Leigh N.D."/>
            <person name="Simon A."/>
            <person name="Yun M.H."/>
        </authorList>
    </citation>
    <scope>NUCLEOTIDE SEQUENCE</scope>
    <source>
        <strain evidence="5">20211129_DDA</strain>
        <tissue evidence="5">Liver</tissue>
    </source>
</reference>
<dbReference type="PANTHER" id="PTHR10867">
    <property type="entry name" value="NNMT/PNMT/TEMT FAMILY MEMBER"/>
    <property type="match status" value="1"/>
</dbReference>
<proteinExistence type="inferred from homology"/>
<evidence type="ECO:0000256" key="4">
    <source>
        <dbReference type="ARBA" id="ARBA00022691"/>
    </source>
</evidence>
<keyword evidence="6" id="KW-1185">Reference proteome</keyword>
<evidence type="ECO:0000256" key="1">
    <source>
        <dbReference type="ARBA" id="ARBA00007996"/>
    </source>
</evidence>
<dbReference type="Pfam" id="PF01234">
    <property type="entry name" value="NNMT_PNMT_TEMT"/>
    <property type="match status" value="1"/>
</dbReference>
<dbReference type="GO" id="GO:0032259">
    <property type="term" value="P:methylation"/>
    <property type="evidence" value="ECO:0007669"/>
    <property type="project" value="UniProtKB-KW"/>
</dbReference>
<dbReference type="PANTHER" id="PTHR10867:SF32">
    <property type="entry name" value="NICOTINAMIDE N-METHYLTRANSFERASE"/>
    <property type="match status" value="1"/>
</dbReference>
<dbReference type="GO" id="GO:0005829">
    <property type="term" value="C:cytosol"/>
    <property type="evidence" value="ECO:0007669"/>
    <property type="project" value="TreeGrafter"/>
</dbReference>
<name>A0AAV7V4I3_PLEWA</name>
<sequence>MASGMSLKEMYDKLFDPRKMIERYFEQDNEFVEDSINQIFPAYLRILSSCAVKGGSLIQVSTGPLIQYTIAACEYFDEIIFACLNDKSIEELQKWLKNDPDAMDFSHAMKLFCELQGSSDTWTQKLNIVQEKVKLVCKCDMERRDPLSPTVLPQADCLLLVNSLDLLAKDKKTFCDALKNLSPLLKSGGHLIMVAALEATFYMMGDVKFPYLFLDEALLRNTLKDAGYVIEDHHIYNRKAQCLYDVMDYTSVTILKACKERDI</sequence>
<comment type="caution">
    <text evidence="5">The sequence shown here is derived from an EMBL/GenBank/DDBJ whole genome shotgun (WGS) entry which is preliminary data.</text>
</comment>
<evidence type="ECO:0008006" key="7">
    <source>
        <dbReference type="Google" id="ProtNLM"/>
    </source>
</evidence>
<evidence type="ECO:0000256" key="2">
    <source>
        <dbReference type="ARBA" id="ARBA00022603"/>
    </source>
</evidence>
<gene>
    <name evidence="5" type="ORF">NDU88_000226</name>
</gene>
<dbReference type="InterPro" id="IPR029063">
    <property type="entry name" value="SAM-dependent_MTases_sf"/>
</dbReference>
<accession>A0AAV7V4I3</accession>
<dbReference type="GO" id="GO:0008170">
    <property type="term" value="F:N-methyltransferase activity"/>
    <property type="evidence" value="ECO:0007669"/>
    <property type="project" value="TreeGrafter"/>
</dbReference>